<reference evidence="11" key="3">
    <citation type="submission" date="2025-09" db="UniProtKB">
        <authorList>
            <consortium name="Ensembl"/>
        </authorList>
    </citation>
    <scope>IDENTIFICATION</scope>
</reference>
<evidence type="ECO:0000256" key="2">
    <source>
        <dbReference type="ARBA" id="ARBA00004603"/>
    </source>
</evidence>
<evidence type="ECO:0000256" key="3">
    <source>
        <dbReference type="ARBA" id="ARBA00022475"/>
    </source>
</evidence>
<organism evidence="11 12">
    <name type="scientific">Gouania willdenowi</name>
    <name type="common">Blunt-snouted clingfish</name>
    <name type="synonym">Lepadogaster willdenowi</name>
    <dbReference type="NCBI Taxonomy" id="441366"/>
    <lineage>
        <taxon>Eukaryota</taxon>
        <taxon>Metazoa</taxon>
        <taxon>Chordata</taxon>
        <taxon>Craniata</taxon>
        <taxon>Vertebrata</taxon>
        <taxon>Euteleostomi</taxon>
        <taxon>Actinopterygii</taxon>
        <taxon>Neopterygii</taxon>
        <taxon>Teleostei</taxon>
        <taxon>Neoteleostei</taxon>
        <taxon>Acanthomorphata</taxon>
        <taxon>Ovalentaria</taxon>
        <taxon>Blenniimorphae</taxon>
        <taxon>Blenniiformes</taxon>
        <taxon>Gobiesocoidei</taxon>
        <taxon>Gobiesocidae</taxon>
        <taxon>Gobiesocinae</taxon>
        <taxon>Gouania</taxon>
    </lineage>
</organism>
<feature type="compositionally biased region" description="Low complexity" evidence="9">
    <location>
        <begin position="480"/>
        <end position="499"/>
    </location>
</feature>
<evidence type="ECO:0000256" key="1">
    <source>
        <dbReference type="ARBA" id="ARBA00004236"/>
    </source>
</evidence>
<feature type="repeat" description="ANK" evidence="8">
    <location>
        <begin position="46"/>
        <end position="78"/>
    </location>
</feature>
<dbReference type="PROSITE" id="PS50088">
    <property type="entry name" value="ANK_REPEAT"/>
    <property type="match status" value="1"/>
</dbReference>
<comment type="subcellular location">
    <subcellularLocation>
        <location evidence="1">Cell membrane</location>
    </subcellularLocation>
    <subcellularLocation>
        <location evidence="2">Late endosome</location>
    </subcellularLocation>
</comment>
<dbReference type="PANTHER" id="PTHR12447:SF3">
    <property type="entry name" value="ANKYRIN REPEAT DOMAIN-CONTAINING PROTEIN 13B"/>
    <property type="match status" value="1"/>
</dbReference>
<evidence type="ECO:0000313" key="12">
    <source>
        <dbReference type="Proteomes" id="UP000694680"/>
    </source>
</evidence>
<keyword evidence="12" id="KW-1185">Reference proteome</keyword>
<dbReference type="GeneID" id="114474354"/>
<keyword evidence="5" id="KW-0967">Endosome</keyword>
<dbReference type="SMART" id="SM00248">
    <property type="entry name" value="ANK"/>
    <property type="match status" value="2"/>
</dbReference>
<dbReference type="SMART" id="SM00726">
    <property type="entry name" value="UIM"/>
    <property type="match status" value="2"/>
</dbReference>
<dbReference type="FunFam" id="1.25.40.20:FF:000057">
    <property type="entry name" value="Ankyrin repeat domain-containing protein 13B"/>
    <property type="match status" value="1"/>
</dbReference>
<evidence type="ECO:0000259" key="10">
    <source>
        <dbReference type="Pfam" id="PF11904"/>
    </source>
</evidence>
<feature type="domain" description="Ankyrin repeat" evidence="10">
    <location>
        <begin position="162"/>
        <end position="517"/>
    </location>
</feature>
<keyword evidence="8" id="KW-0040">ANK repeat</keyword>
<dbReference type="GO" id="GO:0005770">
    <property type="term" value="C:late endosome"/>
    <property type="evidence" value="ECO:0007669"/>
    <property type="project" value="UniProtKB-SubCell"/>
</dbReference>
<feature type="compositionally biased region" description="Polar residues" evidence="9">
    <location>
        <begin position="590"/>
        <end position="602"/>
    </location>
</feature>
<dbReference type="Proteomes" id="UP000694680">
    <property type="component" value="Chromosome 13"/>
</dbReference>
<dbReference type="GO" id="GO:0005886">
    <property type="term" value="C:plasma membrane"/>
    <property type="evidence" value="ECO:0007669"/>
    <property type="project" value="UniProtKB-SubCell"/>
</dbReference>
<dbReference type="RefSeq" id="XP_028320407.1">
    <property type="nucleotide sequence ID" value="XM_028464606.1"/>
</dbReference>
<dbReference type="Ensembl" id="ENSGWIT00000035248.1">
    <property type="protein sequence ID" value="ENSGWIP00000032376.1"/>
    <property type="gene ID" value="ENSGWIG00000016682.1"/>
</dbReference>
<dbReference type="SUPFAM" id="SSF48403">
    <property type="entry name" value="Ankyrin repeat"/>
    <property type="match status" value="1"/>
</dbReference>
<dbReference type="InterPro" id="IPR036770">
    <property type="entry name" value="Ankyrin_rpt-contain_sf"/>
</dbReference>
<evidence type="ECO:0000256" key="8">
    <source>
        <dbReference type="PROSITE-ProRule" id="PRU00023"/>
    </source>
</evidence>
<reference evidence="11" key="1">
    <citation type="submission" date="2020-06" db="EMBL/GenBank/DDBJ databases">
        <authorList>
            <consortium name="Wellcome Sanger Institute Data Sharing"/>
        </authorList>
    </citation>
    <scope>NUCLEOTIDE SEQUENCE [LARGE SCALE GENOMIC DNA]</scope>
</reference>
<feature type="region of interest" description="Disordered" evidence="9">
    <location>
        <begin position="563"/>
        <end position="602"/>
    </location>
</feature>
<name>A0A8C5N6E2_GOUWI</name>
<keyword evidence="4" id="KW-0677">Repeat</keyword>
<dbReference type="Pfam" id="PF12796">
    <property type="entry name" value="Ank_2"/>
    <property type="match status" value="1"/>
</dbReference>
<proteinExistence type="predicted"/>
<evidence type="ECO:0000256" key="6">
    <source>
        <dbReference type="ARBA" id="ARBA00023136"/>
    </source>
</evidence>
<dbReference type="PROSITE" id="PS50330">
    <property type="entry name" value="UIM"/>
    <property type="match status" value="1"/>
</dbReference>
<keyword evidence="3" id="KW-1003">Cell membrane</keyword>
<dbReference type="InterPro" id="IPR055285">
    <property type="entry name" value="ANKRD13_C"/>
</dbReference>
<protein>
    <recommendedName>
        <fullName evidence="10">Ankyrin repeat domain-containing protein</fullName>
    </recommendedName>
</protein>
<evidence type="ECO:0000256" key="4">
    <source>
        <dbReference type="ARBA" id="ARBA00022737"/>
    </source>
</evidence>
<evidence type="ECO:0000256" key="9">
    <source>
        <dbReference type="SAM" id="MobiDB-lite"/>
    </source>
</evidence>
<dbReference type="GO" id="GO:0140036">
    <property type="term" value="F:ubiquitin-modified protein reader activity"/>
    <property type="evidence" value="ECO:0007669"/>
    <property type="project" value="UniProtKB-ARBA"/>
</dbReference>
<dbReference type="InterPro" id="IPR003903">
    <property type="entry name" value="UIM_dom"/>
</dbReference>
<dbReference type="Pfam" id="PF11904">
    <property type="entry name" value="ANKRD13_C"/>
    <property type="match status" value="1"/>
</dbReference>
<evidence type="ECO:0000256" key="5">
    <source>
        <dbReference type="ARBA" id="ARBA00022753"/>
    </source>
</evidence>
<dbReference type="GO" id="GO:0002091">
    <property type="term" value="P:negative regulation of receptor internalization"/>
    <property type="evidence" value="ECO:0007669"/>
    <property type="project" value="UniProtKB-ARBA"/>
</dbReference>
<reference evidence="11" key="2">
    <citation type="submission" date="2025-08" db="UniProtKB">
        <authorList>
            <consortium name="Ensembl"/>
        </authorList>
    </citation>
    <scope>IDENTIFICATION</scope>
</reference>
<sequence>MISAKKSPEEESAYPVHYLVWHNKHRQLEKELAADEQTDIESLDPRGRTPIHLAVTLGHLDCVRVLLQHGADVSKENRNGWTVLQEAVSTRDPELVRLVLRYRDYQRTAKRLAGIPILLERLRQAQDFYVEMKWEFTSWVPLVSRICPSDTYRVWKSGQCLRVDTTLTGFEQMTWQRGNRSFIFRGHDSKAEVMEVDHDRQLVFSETLSVSSLTALSPGRRNCGACSSTTTGLGLLGATQPSDEQVAARLSAPVVTTQLNTRNIAFERNKTGILGWRSEKTETVNGYEAKVYAASNVELVTRTRTDHLSDQNKIRTKSGKTPLQNFLGIAEQHMGPNNGALVTQMSSHMVTNPAALTAEEYFNPSLSPSQKDIGYSCQLTTKTQRFKAKLWLCESHPLSLADQVVPIIDLMAISNALFAKLRDFITLRLPPGFPVKIEIPLYHVLNARITFSNLNGCEEGTGARADSETVGGLRDHTRVDTPSPGSDSSSVSSSSSTMSCRAGDIPSCVFEPPPGYTTLGGKQRDSMREDEEDLLQFAIQQSLLEAGSEYDQVTIWEALTNSKPGTHPASCDPSRPERTPVHKARAPCSLHSTPSKKTPTPSNYDQQLLIAMEISAREQKEAELRRKHEEEEFQHIIQLSLMEN</sequence>
<dbReference type="GO" id="GO:0048471">
    <property type="term" value="C:perinuclear region of cytoplasm"/>
    <property type="evidence" value="ECO:0007669"/>
    <property type="project" value="UniProtKB-ARBA"/>
</dbReference>
<evidence type="ECO:0000256" key="7">
    <source>
        <dbReference type="ARBA" id="ARBA00024956"/>
    </source>
</evidence>
<accession>A0A8C5N6E2</accession>
<gene>
    <name evidence="11" type="primary">ankrd13b</name>
</gene>
<keyword evidence="6" id="KW-0472">Membrane</keyword>
<dbReference type="InterPro" id="IPR021832">
    <property type="entry name" value="ANKRD13"/>
</dbReference>
<dbReference type="PANTHER" id="PTHR12447">
    <property type="entry name" value="ANKYRIN REPEAT DOMAIN-CONTAINING PROTEIN 13"/>
    <property type="match status" value="1"/>
</dbReference>
<evidence type="ECO:0000313" key="11">
    <source>
        <dbReference type="Ensembl" id="ENSGWIP00000032376.1"/>
    </source>
</evidence>
<comment type="function">
    <text evidence="7">Ubiquitin-binding protein that specifically recognizes and binds 'Lys-63'-linked ubiquitin. Does not bind 'Lys-48'-linked ubiquitin. Positively regulates the internalization of ligand-activated EGFR by binding to the Ub moiety of ubiquitinated EGFR at the cell membrane.</text>
</comment>
<dbReference type="Gene3D" id="1.25.40.20">
    <property type="entry name" value="Ankyrin repeat-containing domain"/>
    <property type="match status" value="1"/>
</dbReference>
<dbReference type="InterPro" id="IPR002110">
    <property type="entry name" value="Ankyrin_rpt"/>
</dbReference>
<dbReference type="AlphaFoldDB" id="A0A8C5N6E2"/>
<dbReference type="PROSITE" id="PS50297">
    <property type="entry name" value="ANK_REP_REGION"/>
    <property type="match status" value="1"/>
</dbReference>
<dbReference type="CTD" id="124930"/>
<feature type="region of interest" description="Disordered" evidence="9">
    <location>
        <begin position="461"/>
        <end position="505"/>
    </location>
</feature>
<dbReference type="OrthoDB" id="1585644at2759"/>